<evidence type="ECO:0000256" key="10">
    <source>
        <dbReference type="HAMAP-Rule" id="MF_00255"/>
    </source>
</evidence>
<dbReference type="RefSeq" id="WP_092231950.1">
    <property type="nucleotide sequence ID" value="NZ_FNLL01000003.1"/>
</dbReference>
<dbReference type="Gene3D" id="1.10.730.10">
    <property type="entry name" value="Isoleucyl-tRNA Synthetase, Domain 1"/>
    <property type="match status" value="1"/>
</dbReference>
<feature type="domain" description="DALR anticodon binding" evidence="11">
    <location>
        <begin position="585"/>
        <end position="685"/>
    </location>
</feature>
<sequence length="691" mass="76650">MNTLLIEIGSEEIPAGYIIPALDAFKENILSALDKSRIDHGIAHTLGTPRRLALIIEDLADMQTARTSTITGPPERVGFDENGNPTLAAEKFASKARVAVDQIKVEETPKGRYLTAVIEEKCESSVSILESILEYEILSIPFPKRMKWGDLSVSFARPIISLVGLLGDKILDFKVGNIKSSPRIFGHPFMCPGKHKIESADDYIAVAEKAGVVPDIEKRKELLTNAIEACAKEHHSHILEDDELIDIVTNLVEYPFPVVGGFDEQFLEVPDEVLITAMREHQKYFALVDGKGNLKPLFIAVNNTKANDMQLVARGHEKVLRARLSDAKFFYEVDCKSSLDEFAQKLKNVTFQEKLGTVYEKTLRIGTLVEYLAMVSSYEDKETLKQNVARAAQICKADLVSQVVIEFTKLQGIIGRAYAQKAGEQQDVALAIEQHYRPVYSGGKLPENPTACLLAIADKLDTICGCFSVDLIPTGGADPYALRRQGIGIIQIMLEENLDVSLTAMIDKGLEAYMDDAAKREETALKIKDFFKNRMINILTDMGFSKEAVNSALWASFDNIPDVVLRVRALDSLRKEPDFEPLSITFKRVGNILKKTAGTEDVSVDQNLFEDPSESALFSATNEVSQLVNDLIQEGNYDTALSHIATLRPKVDSFFDDVMVMAEDTKLRQNRIALLSSVSGLFENIADFSMI</sequence>
<dbReference type="EMBL" id="FNLL01000003">
    <property type="protein sequence ID" value="SDT98856.1"/>
    <property type="molecule type" value="Genomic_DNA"/>
</dbReference>
<evidence type="ECO:0000313" key="13">
    <source>
        <dbReference type="Proteomes" id="UP000199608"/>
    </source>
</evidence>
<keyword evidence="13" id="KW-1185">Reference proteome</keyword>
<organism evidence="12 13">
    <name type="scientific">Desulfobacula phenolica</name>
    <dbReference type="NCBI Taxonomy" id="90732"/>
    <lineage>
        <taxon>Bacteria</taxon>
        <taxon>Pseudomonadati</taxon>
        <taxon>Thermodesulfobacteriota</taxon>
        <taxon>Desulfobacteria</taxon>
        <taxon>Desulfobacterales</taxon>
        <taxon>Desulfobacteraceae</taxon>
        <taxon>Desulfobacula</taxon>
    </lineage>
</organism>
<dbReference type="Pfam" id="PF05746">
    <property type="entry name" value="DALR_1"/>
    <property type="match status" value="1"/>
</dbReference>
<keyword evidence="8 10" id="KW-0030">Aminoacyl-tRNA synthetase</keyword>
<dbReference type="GO" id="GO:0005524">
    <property type="term" value="F:ATP binding"/>
    <property type="evidence" value="ECO:0007669"/>
    <property type="project" value="UniProtKB-UniRule"/>
</dbReference>
<dbReference type="PROSITE" id="PS50861">
    <property type="entry name" value="AA_TRNA_LIGASE_II_GLYAB"/>
    <property type="match status" value="1"/>
</dbReference>
<keyword evidence="4 10" id="KW-0436">Ligase</keyword>
<dbReference type="InterPro" id="IPR008909">
    <property type="entry name" value="DALR_anticod-bd"/>
</dbReference>
<name>A0A1H2EUL7_9BACT</name>
<dbReference type="GO" id="GO:0006426">
    <property type="term" value="P:glycyl-tRNA aminoacylation"/>
    <property type="evidence" value="ECO:0007669"/>
    <property type="project" value="UniProtKB-UniRule"/>
</dbReference>
<dbReference type="PRINTS" id="PR01045">
    <property type="entry name" value="TRNASYNTHGB"/>
</dbReference>
<dbReference type="PANTHER" id="PTHR30075">
    <property type="entry name" value="GLYCYL-TRNA SYNTHETASE"/>
    <property type="match status" value="1"/>
</dbReference>
<dbReference type="SUPFAM" id="SSF109604">
    <property type="entry name" value="HD-domain/PDEase-like"/>
    <property type="match status" value="1"/>
</dbReference>
<accession>A0A1H2EUL7</accession>
<evidence type="ECO:0000256" key="5">
    <source>
        <dbReference type="ARBA" id="ARBA00022741"/>
    </source>
</evidence>
<reference evidence="13" key="1">
    <citation type="submission" date="2016-10" db="EMBL/GenBank/DDBJ databases">
        <authorList>
            <person name="Varghese N."/>
            <person name="Submissions S."/>
        </authorList>
    </citation>
    <scope>NUCLEOTIDE SEQUENCE [LARGE SCALE GENOMIC DNA]</scope>
    <source>
        <strain evidence="13">DSM 3384</strain>
    </source>
</reference>
<evidence type="ECO:0000313" key="12">
    <source>
        <dbReference type="EMBL" id="SDT98856.1"/>
    </source>
</evidence>
<evidence type="ECO:0000259" key="11">
    <source>
        <dbReference type="Pfam" id="PF05746"/>
    </source>
</evidence>
<dbReference type="GO" id="GO:0004820">
    <property type="term" value="F:glycine-tRNA ligase activity"/>
    <property type="evidence" value="ECO:0007669"/>
    <property type="project" value="UniProtKB-UniRule"/>
</dbReference>
<evidence type="ECO:0000256" key="2">
    <source>
        <dbReference type="ARBA" id="ARBA00008226"/>
    </source>
</evidence>
<dbReference type="EC" id="6.1.1.14" evidence="10"/>
<dbReference type="GO" id="GO:0004814">
    <property type="term" value="F:arginine-tRNA ligase activity"/>
    <property type="evidence" value="ECO:0007669"/>
    <property type="project" value="InterPro"/>
</dbReference>
<protein>
    <recommendedName>
        <fullName evidence="10">Glycine--tRNA ligase beta subunit</fullName>
        <ecNumber evidence="10">6.1.1.14</ecNumber>
    </recommendedName>
    <alternativeName>
        <fullName evidence="10">Glycyl-tRNA synthetase beta subunit</fullName>
        <shortName evidence="10">GlyRS</shortName>
    </alternativeName>
</protein>
<evidence type="ECO:0000256" key="8">
    <source>
        <dbReference type="ARBA" id="ARBA00023146"/>
    </source>
</evidence>
<evidence type="ECO:0000256" key="3">
    <source>
        <dbReference type="ARBA" id="ARBA00022490"/>
    </source>
</evidence>
<dbReference type="Proteomes" id="UP000199608">
    <property type="component" value="Unassembled WGS sequence"/>
</dbReference>
<dbReference type="NCBIfam" id="TIGR00211">
    <property type="entry name" value="glyS"/>
    <property type="match status" value="1"/>
</dbReference>
<proteinExistence type="inferred from homology"/>
<keyword evidence="3 10" id="KW-0963">Cytoplasm</keyword>
<dbReference type="GO" id="GO:0006420">
    <property type="term" value="P:arginyl-tRNA aminoacylation"/>
    <property type="evidence" value="ECO:0007669"/>
    <property type="project" value="InterPro"/>
</dbReference>
<evidence type="ECO:0000256" key="4">
    <source>
        <dbReference type="ARBA" id="ARBA00022598"/>
    </source>
</evidence>
<comment type="subunit">
    <text evidence="10">Tetramer of two alpha and two beta subunits.</text>
</comment>
<comment type="similarity">
    <text evidence="2 10">Belongs to the class-II aminoacyl-tRNA synthetase family.</text>
</comment>
<evidence type="ECO:0000256" key="9">
    <source>
        <dbReference type="ARBA" id="ARBA00047937"/>
    </source>
</evidence>
<keyword evidence="7 10" id="KW-0648">Protein biosynthesis</keyword>
<dbReference type="PANTHER" id="PTHR30075:SF2">
    <property type="entry name" value="GLYCINE--TRNA LIGASE, CHLOROPLASTIC_MITOCHONDRIAL 2"/>
    <property type="match status" value="1"/>
</dbReference>
<evidence type="ECO:0000256" key="7">
    <source>
        <dbReference type="ARBA" id="ARBA00022917"/>
    </source>
</evidence>
<comment type="subcellular location">
    <subcellularLocation>
        <location evidence="1 10">Cytoplasm</location>
    </subcellularLocation>
</comment>
<dbReference type="AlphaFoldDB" id="A0A1H2EUL7"/>
<comment type="catalytic activity">
    <reaction evidence="9 10">
        <text>tRNA(Gly) + glycine + ATP = glycyl-tRNA(Gly) + AMP + diphosphate</text>
        <dbReference type="Rhea" id="RHEA:16013"/>
        <dbReference type="Rhea" id="RHEA-COMP:9664"/>
        <dbReference type="Rhea" id="RHEA-COMP:9683"/>
        <dbReference type="ChEBI" id="CHEBI:30616"/>
        <dbReference type="ChEBI" id="CHEBI:33019"/>
        <dbReference type="ChEBI" id="CHEBI:57305"/>
        <dbReference type="ChEBI" id="CHEBI:78442"/>
        <dbReference type="ChEBI" id="CHEBI:78522"/>
        <dbReference type="ChEBI" id="CHEBI:456215"/>
        <dbReference type="EC" id="6.1.1.14"/>
    </reaction>
</comment>
<dbReference type="HAMAP" id="MF_00255">
    <property type="entry name" value="Gly_tRNA_synth_beta"/>
    <property type="match status" value="1"/>
</dbReference>
<keyword evidence="6 10" id="KW-0067">ATP-binding</keyword>
<evidence type="ECO:0000256" key="6">
    <source>
        <dbReference type="ARBA" id="ARBA00022840"/>
    </source>
</evidence>
<dbReference type="Pfam" id="PF02092">
    <property type="entry name" value="tRNA_synt_2f"/>
    <property type="match status" value="1"/>
</dbReference>
<gene>
    <name evidence="10" type="primary">glyS</name>
    <name evidence="12" type="ORF">SAMN04487931_103368</name>
</gene>
<keyword evidence="5 10" id="KW-0547">Nucleotide-binding</keyword>
<dbReference type="InterPro" id="IPR006194">
    <property type="entry name" value="Gly-tRNA-synth_heterodimer"/>
</dbReference>
<dbReference type="InterPro" id="IPR015944">
    <property type="entry name" value="Gly-tRNA-synth_bsu"/>
</dbReference>
<dbReference type="GO" id="GO:0005829">
    <property type="term" value="C:cytosol"/>
    <property type="evidence" value="ECO:0007669"/>
    <property type="project" value="TreeGrafter"/>
</dbReference>
<evidence type="ECO:0000256" key="1">
    <source>
        <dbReference type="ARBA" id="ARBA00004496"/>
    </source>
</evidence>